<dbReference type="InterPro" id="IPR023753">
    <property type="entry name" value="FAD/NAD-binding_dom"/>
</dbReference>
<accession>A0A235BXY2</accession>
<dbReference type="NCBIfam" id="TIGR02032">
    <property type="entry name" value="GG-red-SF"/>
    <property type="match status" value="1"/>
</dbReference>
<gene>
    <name evidence="2" type="ORF">CH333_02150</name>
</gene>
<organism evidence="2 3">
    <name type="scientific">candidate division WOR-3 bacterium JGI_Cruoil_03_44_89</name>
    <dbReference type="NCBI Taxonomy" id="1973748"/>
    <lineage>
        <taxon>Bacteria</taxon>
        <taxon>Bacteria division WOR-3</taxon>
    </lineage>
</organism>
<comment type="caution">
    <text evidence="2">The sequence shown here is derived from an EMBL/GenBank/DDBJ whole genome shotgun (WGS) entry which is preliminary data.</text>
</comment>
<dbReference type="InterPro" id="IPR036188">
    <property type="entry name" value="FAD/NAD-bd_sf"/>
</dbReference>
<dbReference type="AlphaFoldDB" id="A0A235BXY2"/>
<dbReference type="InterPro" id="IPR050407">
    <property type="entry name" value="Geranylgeranyl_reductase"/>
</dbReference>
<dbReference type="GO" id="GO:0016628">
    <property type="term" value="F:oxidoreductase activity, acting on the CH-CH group of donors, NAD or NADP as acceptor"/>
    <property type="evidence" value="ECO:0007669"/>
    <property type="project" value="InterPro"/>
</dbReference>
<dbReference type="PANTHER" id="PTHR42685">
    <property type="entry name" value="GERANYLGERANYL DIPHOSPHATE REDUCTASE"/>
    <property type="match status" value="1"/>
</dbReference>
<reference evidence="2 3" key="1">
    <citation type="submission" date="2017-07" db="EMBL/GenBank/DDBJ databases">
        <title>Recovery of genomes from metagenomes via a dereplication, aggregation, and scoring strategy.</title>
        <authorList>
            <person name="Sieber C.M."/>
            <person name="Probst A.J."/>
            <person name="Sharrar A."/>
            <person name="Thomas B.C."/>
            <person name="Hess M."/>
            <person name="Tringe S.G."/>
            <person name="Banfield J.F."/>
        </authorList>
    </citation>
    <scope>NUCLEOTIDE SEQUENCE [LARGE SCALE GENOMIC DNA]</scope>
    <source>
        <strain evidence="2">JGI_Cruoil_03_44_89</strain>
    </source>
</reference>
<dbReference type="Proteomes" id="UP000215215">
    <property type="component" value="Unassembled WGS sequence"/>
</dbReference>
<protein>
    <recommendedName>
        <fullName evidence="1">FAD/NAD(P)-binding domain-containing protein</fullName>
    </recommendedName>
</protein>
<proteinExistence type="predicted"/>
<evidence type="ECO:0000313" key="2">
    <source>
        <dbReference type="EMBL" id="OYD17009.1"/>
    </source>
</evidence>
<dbReference type="PRINTS" id="PR00420">
    <property type="entry name" value="RNGMNOXGNASE"/>
</dbReference>
<feature type="domain" description="FAD/NAD(P)-binding" evidence="1">
    <location>
        <begin position="2"/>
        <end position="148"/>
    </location>
</feature>
<dbReference type="EMBL" id="NOZQ01000040">
    <property type="protein sequence ID" value="OYD17009.1"/>
    <property type="molecule type" value="Genomic_DNA"/>
</dbReference>
<dbReference type="InterPro" id="IPR011777">
    <property type="entry name" value="Geranylgeranyl_Rdtase_fam"/>
</dbReference>
<sequence length="385" mass="42743">MYDVVVIGAGPIGSYTAYQLADEGFDVLLLEEDESVGENVVCTGVIGKEAFERFDIPSESILTGIKKLIFVSPSGIRLEYTHPDKLAYVVDRGLFDRGIFRLAKDRGADVGLGERVKEITEDGETVIVKTDENTYGGRAAVIATGVNYKLQRSLGMGVVKHFLLGAQTIMPLHRRDNGAQTSCSTVEIHTGRKIAPGSFAWIVPVSNGKARVGVLAQKNPKYWLTQFIENRLRHKIVDASEIREKPIAFGTIEKSVNNRVLAVGEAAGQVKTTTGGGIFYGLLGSEIAADVLKKALRSGNANYLMEYEQRWRGLLEEEIYIGWHTREIARRIDDETLDRLFNLIKRSGLITKRLIRRINFEYHGALLSFCLGVFKPLLNRGNLKI</sequence>
<name>A0A235BXY2_UNCW3</name>
<evidence type="ECO:0000259" key="1">
    <source>
        <dbReference type="Pfam" id="PF07992"/>
    </source>
</evidence>
<evidence type="ECO:0000313" key="3">
    <source>
        <dbReference type="Proteomes" id="UP000215215"/>
    </source>
</evidence>
<dbReference type="Pfam" id="PF07992">
    <property type="entry name" value="Pyr_redox_2"/>
    <property type="match status" value="1"/>
</dbReference>
<dbReference type="Gene3D" id="3.50.50.60">
    <property type="entry name" value="FAD/NAD(P)-binding domain"/>
    <property type="match status" value="1"/>
</dbReference>
<dbReference type="PANTHER" id="PTHR42685:SF18">
    <property type="entry name" value="DIGERANYLGERANYLGLYCEROPHOSPHOLIPID REDUCTASE"/>
    <property type="match status" value="1"/>
</dbReference>
<dbReference type="SUPFAM" id="SSF51905">
    <property type="entry name" value="FAD/NAD(P)-binding domain"/>
    <property type="match status" value="1"/>
</dbReference>